<keyword evidence="3" id="KW-1185">Reference proteome</keyword>
<comment type="caution">
    <text evidence="2">The sequence shown here is derived from an EMBL/GenBank/DDBJ whole genome shotgun (WGS) entry which is preliminary data.</text>
</comment>
<feature type="region of interest" description="Disordered" evidence="1">
    <location>
        <begin position="90"/>
        <end position="109"/>
    </location>
</feature>
<dbReference type="Proteomes" id="UP001049176">
    <property type="component" value="Chromosome 10"/>
</dbReference>
<reference evidence="2" key="1">
    <citation type="journal article" date="2021" name="Genome Biol. Evol.">
        <title>The assembled and annotated genome of the fairy-ring fungus Marasmius oreades.</title>
        <authorList>
            <person name="Hiltunen M."/>
            <person name="Ament-Velasquez S.L."/>
            <person name="Johannesson H."/>
        </authorList>
    </citation>
    <scope>NUCLEOTIDE SEQUENCE</scope>
    <source>
        <strain evidence="2">03SP1</strain>
    </source>
</reference>
<dbReference type="GeneID" id="66071366"/>
<gene>
    <name evidence="2" type="ORF">E1B28_002290</name>
</gene>
<accession>A0A9P7UKF6</accession>
<dbReference type="OrthoDB" id="3027241at2759"/>
<dbReference type="AlphaFoldDB" id="A0A9P7UKF6"/>
<dbReference type="RefSeq" id="XP_043002798.1">
    <property type="nucleotide sequence ID" value="XM_043159199.1"/>
</dbReference>
<organism evidence="2 3">
    <name type="scientific">Marasmius oreades</name>
    <name type="common">fairy-ring Marasmius</name>
    <dbReference type="NCBI Taxonomy" id="181124"/>
    <lineage>
        <taxon>Eukaryota</taxon>
        <taxon>Fungi</taxon>
        <taxon>Dikarya</taxon>
        <taxon>Basidiomycota</taxon>
        <taxon>Agaricomycotina</taxon>
        <taxon>Agaricomycetes</taxon>
        <taxon>Agaricomycetidae</taxon>
        <taxon>Agaricales</taxon>
        <taxon>Marasmiineae</taxon>
        <taxon>Marasmiaceae</taxon>
        <taxon>Marasmius</taxon>
    </lineage>
</organism>
<protein>
    <submittedName>
        <fullName evidence="2">Uncharacterized protein</fullName>
    </submittedName>
</protein>
<feature type="compositionally biased region" description="Low complexity" evidence="1">
    <location>
        <begin position="162"/>
        <end position="174"/>
    </location>
</feature>
<evidence type="ECO:0000256" key="1">
    <source>
        <dbReference type="SAM" id="MobiDB-lite"/>
    </source>
</evidence>
<name>A0A9P7UKF6_9AGAR</name>
<evidence type="ECO:0000313" key="2">
    <source>
        <dbReference type="EMBL" id="KAG7086327.1"/>
    </source>
</evidence>
<dbReference type="KEGG" id="more:E1B28_002290"/>
<sequence>MWICESFIALPTSWFRIYVCYCIFASSGIARTPTNPFYAEKNTSSTSSICSKRITNAFNARKKNRKSESLLLIYSSNTLILGFQESNHQSSGSPFVGHRKPASFKENNSIGSHANILGRHLPKKPSLDDDGEDQSRKLRRSSGRIVSAGGGASPSFLEALRRSSTGSSTSLDDPPNAETELPFSDDVQETLSTTVPASLLAFTLDLSPIMEDLHIFTTDGLGPVLPSLPSLATVGTDSTGSGYMHGTGAIAGILGVREEEKETAREEEVCDIPIGEDSEPETHVYPGAQPSLDTVRKPSLVLQHASVTFSDGDQSLAQLPALTLTQPTPELGSKPVFEAMNPLLPSISECGLGNAMQEEIPAEHRPVLKPTLAADQSVSSLSLPLALQANSVPISPSSSQYLQLPSPLATRAMSIPTFPRCTSCGFGFGSGFDVASSSDMLNVSRIPCGRCEEQWSKCVQWYAGYGDAKPHERLNRGNKRFSWLLSRKKEDATPSTNKKKRRSLFILPGVAKRMSIAMPTVTTQIITTDEVGVEADDLRRRKVYRK</sequence>
<evidence type="ECO:0000313" key="3">
    <source>
        <dbReference type="Proteomes" id="UP001049176"/>
    </source>
</evidence>
<feature type="region of interest" description="Disordered" evidence="1">
    <location>
        <begin position="116"/>
        <end position="181"/>
    </location>
</feature>
<dbReference type="EMBL" id="CM032190">
    <property type="protein sequence ID" value="KAG7086327.1"/>
    <property type="molecule type" value="Genomic_DNA"/>
</dbReference>
<proteinExistence type="predicted"/>